<reference evidence="1" key="2">
    <citation type="journal article" date="2015" name="Data Brief">
        <title>Shoot transcriptome of the giant reed, Arundo donax.</title>
        <authorList>
            <person name="Barrero R.A."/>
            <person name="Guerrero F.D."/>
            <person name="Moolhuijzen P."/>
            <person name="Goolsby J.A."/>
            <person name="Tidwell J."/>
            <person name="Bellgard S.E."/>
            <person name="Bellgard M.I."/>
        </authorList>
    </citation>
    <scope>NUCLEOTIDE SEQUENCE</scope>
    <source>
        <tissue evidence="1">Shoot tissue taken approximately 20 cm above the soil surface</tissue>
    </source>
</reference>
<dbReference type="EMBL" id="GBRH01239604">
    <property type="protein sequence ID" value="JAD58291.1"/>
    <property type="molecule type" value="Transcribed_RNA"/>
</dbReference>
<protein>
    <submittedName>
        <fullName evidence="1">Uncharacterized protein</fullName>
    </submittedName>
</protein>
<dbReference type="AlphaFoldDB" id="A0A0A9B4J0"/>
<evidence type="ECO:0000313" key="1">
    <source>
        <dbReference type="EMBL" id="JAD58291.1"/>
    </source>
</evidence>
<sequence length="61" mass="6143">MVLSSTSAIASSAPASLSRIARLPSVSTPSCPAQKGCIARALASPASRTALGRASGWKRCK</sequence>
<name>A0A0A9B4J0_ARUDO</name>
<accession>A0A0A9B4J0</accession>
<organism evidence="1">
    <name type="scientific">Arundo donax</name>
    <name type="common">Giant reed</name>
    <name type="synonym">Donax arundinaceus</name>
    <dbReference type="NCBI Taxonomy" id="35708"/>
    <lineage>
        <taxon>Eukaryota</taxon>
        <taxon>Viridiplantae</taxon>
        <taxon>Streptophyta</taxon>
        <taxon>Embryophyta</taxon>
        <taxon>Tracheophyta</taxon>
        <taxon>Spermatophyta</taxon>
        <taxon>Magnoliopsida</taxon>
        <taxon>Liliopsida</taxon>
        <taxon>Poales</taxon>
        <taxon>Poaceae</taxon>
        <taxon>PACMAD clade</taxon>
        <taxon>Arundinoideae</taxon>
        <taxon>Arundineae</taxon>
        <taxon>Arundo</taxon>
    </lineage>
</organism>
<proteinExistence type="predicted"/>
<reference evidence="1" key="1">
    <citation type="submission" date="2014-09" db="EMBL/GenBank/DDBJ databases">
        <authorList>
            <person name="Magalhaes I.L.F."/>
            <person name="Oliveira U."/>
            <person name="Santos F.R."/>
            <person name="Vidigal T.H.D.A."/>
            <person name="Brescovit A.D."/>
            <person name="Santos A.J."/>
        </authorList>
    </citation>
    <scope>NUCLEOTIDE SEQUENCE</scope>
    <source>
        <tissue evidence="1">Shoot tissue taken approximately 20 cm above the soil surface</tissue>
    </source>
</reference>